<gene>
    <name evidence="4" type="ORF">ACERK3_05560</name>
</gene>
<evidence type="ECO:0000259" key="2">
    <source>
        <dbReference type="Pfam" id="PF00534"/>
    </source>
</evidence>
<dbReference type="PANTHER" id="PTHR45947">
    <property type="entry name" value="SULFOQUINOVOSYL TRANSFERASE SQD2"/>
    <property type="match status" value="1"/>
</dbReference>
<dbReference type="Pfam" id="PF00534">
    <property type="entry name" value="Glycos_transf_1"/>
    <property type="match status" value="1"/>
</dbReference>
<keyword evidence="4" id="KW-0328">Glycosyltransferase</keyword>
<dbReference type="InterPro" id="IPR050194">
    <property type="entry name" value="Glycosyltransferase_grp1"/>
</dbReference>
<evidence type="ECO:0000313" key="4">
    <source>
        <dbReference type="EMBL" id="MFA9477759.1"/>
    </source>
</evidence>
<proteinExistence type="predicted"/>
<dbReference type="InterPro" id="IPR028098">
    <property type="entry name" value="Glyco_trans_4-like_N"/>
</dbReference>
<accession>A0ABV4U5M0</accession>
<dbReference type="CDD" id="cd03801">
    <property type="entry name" value="GT4_PimA-like"/>
    <property type="match status" value="1"/>
</dbReference>
<evidence type="ECO:0000313" key="5">
    <source>
        <dbReference type="Proteomes" id="UP001575105"/>
    </source>
</evidence>
<name>A0ABV4U5M0_9BACT</name>
<dbReference type="Gene3D" id="3.40.50.2000">
    <property type="entry name" value="Glycogen Phosphorylase B"/>
    <property type="match status" value="2"/>
</dbReference>
<evidence type="ECO:0000256" key="1">
    <source>
        <dbReference type="SAM" id="MobiDB-lite"/>
    </source>
</evidence>
<feature type="compositionally biased region" description="Basic and acidic residues" evidence="1">
    <location>
        <begin position="403"/>
        <end position="412"/>
    </location>
</feature>
<comment type="caution">
    <text evidence="4">The sequence shown here is derived from an EMBL/GenBank/DDBJ whole genome shotgun (WGS) entry which is preliminary data.</text>
</comment>
<evidence type="ECO:0000259" key="3">
    <source>
        <dbReference type="Pfam" id="PF13579"/>
    </source>
</evidence>
<dbReference type="EC" id="2.4.-.-" evidence="4"/>
<feature type="domain" description="Glycosyl transferase family 1" evidence="2">
    <location>
        <begin position="196"/>
        <end position="345"/>
    </location>
</feature>
<dbReference type="RefSeq" id="WP_425344685.1">
    <property type="nucleotide sequence ID" value="NZ_JBGUBD010000003.1"/>
</dbReference>
<dbReference type="SUPFAM" id="SSF53756">
    <property type="entry name" value="UDP-Glycosyltransferase/glycogen phosphorylase"/>
    <property type="match status" value="1"/>
</dbReference>
<dbReference type="InterPro" id="IPR001296">
    <property type="entry name" value="Glyco_trans_1"/>
</dbReference>
<dbReference type="Proteomes" id="UP001575105">
    <property type="component" value="Unassembled WGS sequence"/>
</dbReference>
<dbReference type="PANTHER" id="PTHR45947:SF14">
    <property type="entry name" value="SLL1723 PROTEIN"/>
    <property type="match status" value="1"/>
</dbReference>
<organism evidence="4 5">
    <name type="scientific">Natronomicrosphaera hydrolytica</name>
    <dbReference type="NCBI Taxonomy" id="3242702"/>
    <lineage>
        <taxon>Bacteria</taxon>
        <taxon>Pseudomonadati</taxon>
        <taxon>Planctomycetota</taxon>
        <taxon>Phycisphaerae</taxon>
        <taxon>Phycisphaerales</taxon>
        <taxon>Phycisphaeraceae</taxon>
        <taxon>Natronomicrosphaera</taxon>
    </lineage>
</organism>
<sequence length="412" mass="45405">MSMRILCLSYEYPPIGGGGSPVCAGVAEALTAAGHRVDVVTSGMPGLARKANVNGVEVHRVPCLRRRRHMAGSFELATTLVPMYRQAMRLARESRYNLIHCHFILPTGIVARRVSVATGLPYVLTTHGSDVPGYNPDRFHLAHRIAAPLWRRVVRDATMITSPSRFLASLLRQRLDVPVRIVPNGMTVPARSAAPRRNRVLLASRLFERKGVQDMLRALAGWRNEWQIDIAGDGPYRPTLERLAREQRVNVRFLKLVPSDELAALYRTSKIFVFPSHRENFPVVLLEAMGGGCAVITAKTAGNSEVVGDAAISVEPGDSDALRSALQQLMHDESAIARLRERSYQRVRRFSWERVGAEYEALFERCLGKADNATGASSRAYESSDDALLSVSEHAGSGTAGSADREQEQVRS</sequence>
<feature type="domain" description="Glycosyltransferase subfamily 4-like N-terminal" evidence="3">
    <location>
        <begin position="17"/>
        <end position="185"/>
    </location>
</feature>
<keyword evidence="4" id="KW-0808">Transferase</keyword>
<reference evidence="4 5" key="1">
    <citation type="submission" date="2024-08" db="EMBL/GenBank/DDBJ databases">
        <title>Whole-genome sequencing of halo(alkali)philic microorganisms from hypersaline lakes.</title>
        <authorList>
            <person name="Sorokin D.Y."/>
            <person name="Merkel A.Y."/>
            <person name="Messina E."/>
            <person name="Yakimov M."/>
        </authorList>
    </citation>
    <scope>NUCLEOTIDE SEQUENCE [LARGE SCALE GENOMIC DNA]</scope>
    <source>
        <strain evidence="4 5">AB-hyl4</strain>
    </source>
</reference>
<keyword evidence="5" id="KW-1185">Reference proteome</keyword>
<dbReference type="GO" id="GO:0016757">
    <property type="term" value="F:glycosyltransferase activity"/>
    <property type="evidence" value="ECO:0007669"/>
    <property type="project" value="UniProtKB-KW"/>
</dbReference>
<dbReference type="Pfam" id="PF13579">
    <property type="entry name" value="Glyco_trans_4_4"/>
    <property type="match status" value="1"/>
</dbReference>
<dbReference type="EMBL" id="JBGUBD010000003">
    <property type="protein sequence ID" value="MFA9477759.1"/>
    <property type="molecule type" value="Genomic_DNA"/>
</dbReference>
<protein>
    <submittedName>
        <fullName evidence="4">Glycosyltransferase family 4 protein</fullName>
        <ecNumber evidence="4">2.4.-.-</ecNumber>
    </submittedName>
</protein>
<feature type="region of interest" description="Disordered" evidence="1">
    <location>
        <begin position="375"/>
        <end position="412"/>
    </location>
</feature>